<proteinExistence type="predicted"/>
<organism evidence="1 2">
    <name type="scientific">Chroococcidiopsis cubana SAG 39.79</name>
    <dbReference type="NCBI Taxonomy" id="388085"/>
    <lineage>
        <taxon>Bacteria</taxon>
        <taxon>Bacillati</taxon>
        <taxon>Cyanobacteriota</taxon>
        <taxon>Cyanophyceae</taxon>
        <taxon>Chroococcidiopsidales</taxon>
        <taxon>Chroococcidiopsidaceae</taxon>
        <taxon>Chroococcidiopsis</taxon>
    </lineage>
</organism>
<name>A0AB37UBB2_9CYAN</name>
<evidence type="ECO:0008006" key="3">
    <source>
        <dbReference type="Google" id="ProtNLM"/>
    </source>
</evidence>
<accession>A0AB37UBB2</accession>
<gene>
    <name evidence="1" type="ORF">DSM107010_58660</name>
</gene>
<keyword evidence="2" id="KW-1185">Reference proteome</keyword>
<reference evidence="1 2" key="1">
    <citation type="journal article" date="2019" name="Genome Biol. Evol.">
        <title>Day and night: Metabolic profiles and evolutionary relationships of six axenic non-marine cyanobacteria.</title>
        <authorList>
            <person name="Will S.E."/>
            <person name="Henke P."/>
            <person name="Boedeker C."/>
            <person name="Huang S."/>
            <person name="Brinkmann H."/>
            <person name="Rohde M."/>
            <person name="Jarek M."/>
            <person name="Friedl T."/>
            <person name="Seufert S."/>
            <person name="Schumacher M."/>
            <person name="Overmann J."/>
            <person name="Neumann-Schaal M."/>
            <person name="Petersen J."/>
        </authorList>
    </citation>
    <scope>NUCLEOTIDE SEQUENCE [LARGE SCALE GENOMIC DNA]</scope>
    <source>
        <strain evidence="1 2">SAG 39.79</strain>
    </source>
</reference>
<sequence length="64" mass="7195">MRLTGQPGKFGAYPDGDSSKQLLQRAVELGVNFIETDEAYGVIKLICSYNSREFMNDRNKSCEC</sequence>
<comment type="caution">
    <text evidence="1">The sequence shown here is derived from an EMBL/GenBank/DDBJ whole genome shotgun (WGS) entry which is preliminary data.</text>
</comment>
<dbReference type="Proteomes" id="UP000282574">
    <property type="component" value="Unassembled WGS sequence"/>
</dbReference>
<dbReference type="EMBL" id="RSCK01000090">
    <property type="protein sequence ID" value="RUT04146.1"/>
    <property type="molecule type" value="Genomic_DNA"/>
</dbReference>
<protein>
    <recommendedName>
        <fullName evidence="3">NADP-dependent oxidoreductase domain-containing protein</fullName>
    </recommendedName>
</protein>
<dbReference type="AlphaFoldDB" id="A0AB37UBB2"/>
<evidence type="ECO:0000313" key="2">
    <source>
        <dbReference type="Proteomes" id="UP000282574"/>
    </source>
</evidence>
<evidence type="ECO:0000313" key="1">
    <source>
        <dbReference type="EMBL" id="RUT04146.1"/>
    </source>
</evidence>